<dbReference type="SUPFAM" id="SSF53448">
    <property type="entry name" value="Nucleotide-diphospho-sugar transferases"/>
    <property type="match status" value="1"/>
</dbReference>
<protein>
    <submittedName>
        <fullName evidence="3">Glycosyltransferase family 2 protein</fullName>
    </submittedName>
</protein>
<proteinExistence type="predicted"/>
<dbReference type="Pfam" id="PF00535">
    <property type="entry name" value="Glycos_transf_2"/>
    <property type="match status" value="1"/>
</dbReference>
<keyword evidence="4" id="KW-1185">Reference proteome</keyword>
<feature type="domain" description="Glycosyltransferase 2-like" evidence="2">
    <location>
        <begin position="43"/>
        <end position="109"/>
    </location>
</feature>
<sequence length="258" mass="28995">MVTVSVVIPYSERFTPPEMLEEAKATVAAQTVDTDLVVVDDVDTGPADARNAGLERADSRYVAFLDADDLWTPDKLERQLDRMADTDAGFCLEGDPMSLDEFVYRVMLNELTSFTSSMLVDTDRVSATFESGLNRDEDRLYALEAATQGGVCFCPDLFVRRRHERSMMATGIAVDEYVAACTEFAFLADRRVPAAQPYLSIYYVQAFTTAGLALREEGEYDRAVSYLVRALRISPHPYTLWHLLWTLPYRALPIGRTQ</sequence>
<dbReference type="RefSeq" id="WP_284033435.1">
    <property type="nucleotide sequence ID" value="NZ_CP126155.1"/>
</dbReference>
<dbReference type="SUPFAM" id="SSF48452">
    <property type="entry name" value="TPR-like"/>
    <property type="match status" value="1"/>
</dbReference>
<dbReference type="Proteomes" id="UP001596461">
    <property type="component" value="Unassembled WGS sequence"/>
</dbReference>
<dbReference type="Gene3D" id="3.90.550.10">
    <property type="entry name" value="Spore Coat Polysaccharide Biosynthesis Protein SpsA, Chain A"/>
    <property type="match status" value="1"/>
</dbReference>
<dbReference type="InterPro" id="IPR029044">
    <property type="entry name" value="Nucleotide-diphossugar_trans"/>
</dbReference>
<evidence type="ECO:0000256" key="1">
    <source>
        <dbReference type="PROSITE-ProRule" id="PRU00339"/>
    </source>
</evidence>
<accession>A0ABD5WBQ2</accession>
<dbReference type="InterPro" id="IPR001173">
    <property type="entry name" value="Glyco_trans_2-like"/>
</dbReference>
<evidence type="ECO:0000313" key="4">
    <source>
        <dbReference type="Proteomes" id="UP001596461"/>
    </source>
</evidence>
<dbReference type="GO" id="GO:0016758">
    <property type="term" value="F:hexosyltransferase activity"/>
    <property type="evidence" value="ECO:0007669"/>
    <property type="project" value="UniProtKB-ARBA"/>
</dbReference>
<dbReference type="PROSITE" id="PS50005">
    <property type="entry name" value="TPR"/>
    <property type="match status" value="1"/>
</dbReference>
<organism evidence="3 4">
    <name type="scientific">Halobaculum lipolyticum</name>
    <dbReference type="NCBI Taxonomy" id="3032001"/>
    <lineage>
        <taxon>Archaea</taxon>
        <taxon>Methanobacteriati</taxon>
        <taxon>Methanobacteriota</taxon>
        <taxon>Stenosarchaea group</taxon>
        <taxon>Halobacteria</taxon>
        <taxon>Halobacteriales</taxon>
        <taxon>Haloferacaceae</taxon>
        <taxon>Halobaculum</taxon>
    </lineage>
</organism>
<feature type="repeat" description="TPR" evidence="1">
    <location>
        <begin position="204"/>
        <end position="237"/>
    </location>
</feature>
<keyword evidence="1" id="KW-0802">TPR repeat</keyword>
<reference evidence="3 4" key="1">
    <citation type="journal article" date="2019" name="Int. J. Syst. Evol. Microbiol.">
        <title>The Global Catalogue of Microorganisms (GCM) 10K type strain sequencing project: providing services to taxonomists for standard genome sequencing and annotation.</title>
        <authorList>
            <consortium name="The Broad Institute Genomics Platform"/>
            <consortium name="The Broad Institute Genome Sequencing Center for Infectious Disease"/>
            <person name="Wu L."/>
            <person name="Ma J."/>
        </authorList>
    </citation>
    <scope>NUCLEOTIDE SEQUENCE [LARGE SCALE GENOMIC DNA]</scope>
    <source>
        <strain evidence="3 4">DT31</strain>
    </source>
</reference>
<dbReference type="PROSITE" id="PS50293">
    <property type="entry name" value="TPR_REGION"/>
    <property type="match status" value="1"/>
</dbReference>
<name>A0ABD5WBQ2_9EURY</name>
<dbReference type="InterPro" id="IPR011990">
    <property type="entry name" value="TPR-like_helical_dom_sf"/>
</dbReference>
<dbReference type="PANTHER" id="PTHR22916">
    <property type="entry name" value="GLYCOSYLTRANSFERASE"/>
    <property type="match status" value="1"/>
</dbReference>
<dbReference type="EMBL" id="JBHTAH010000002">
    <property type="protein sequence ID" value="MFC7068746.1"/>
    <property type="molecule type" value="Genomic_DNA"/>
</dbReference>
<dbReference type="CDD" id="cd00761">
    <property type="entry name" value="Glyco_tranf_GTA_type"/>
    <property type="match status" value="1"/>
</dbReference>
<gene>
    <name evidence="3" type="ORF">ACFQL9_03755</name>
</gene>
<dbReference type="InterPro" id="IPR019734">
    <property type="entry name" value="TPR_rpt"/>
</dbReference>
<evidence type="ECO:0000313" key="3">
    <source>
        <dbReference type="EMBL" id="MFC7068746.1"/>
    </source>
</evidence>
<evidence type="ECO:0000259" key="2">
    <source>
        <dbReference type="Pfam" id="PF00535"/>
    </source>
</evidence>
<dbReference type="GeneID" id="81127057"/>
<dbReference type="PANTHER" id="PTHR22916:SF3">
    <property type="entry name" value="UDP-GLCNAC:BETAGAL BETA-1,3-N-ACETYLGLUCOSAMINYLTRANSFERASE-LIKE PROTEIN 1"/>
    <property type="match status" value="1"/>
</dbReference>
<comment type="caution">
    <text evidence="3">The sequence shown here is derived from an EMBL/GenBank/DDBJ whole genome shotgun (WGS) entry which is preliminary data.</text>
</comment>
<dbReference type="AlphaFoldDB" id="A0ABD5WBQ2"/>